<comment type="caution">
    <text evidence="1">The sequence shown here is derived from an EMBL/GenBank/DDBJ whole genome shotgun (WGS) entry which is preliminary data.</text>
</comment>
<evidence type="ECO:0000313" key="2">
    <source>
        <dbReference type="Proteomes" id="UP001359886"/>
    </source>
</evidence>
<dbReference type="Proteomes" id="UP001359886">
    <property type="component" value="Unassembled WGS sequence"/>
</dbReference>
<dbReference type="InterPro" id="IPR022050">
    <property type="entry name" value="T_hemolysin"/>
</dbReference>
<sequence>MVAINACVQDGVSPRTLKRVSRLLSPCPEFDLCLPRSTDRLDVTNYIAGQFRRAHQAEIHDFMPALLTMRCQAHITAVAGIRPAAQSRLFLENYLDTTVETKLGKRVGEPVTREGIVELGNLVSTEGGASQLLFLLLTGLLHSAGFSWATFTATLQVRKGVERLGLKLHTLCPADPARLEGSQQSDWGSYYDSKPMVYASSVKAALSRLTRSRLHAALLGLLQQRIQVLTPLLQTGQPLVSTRAFTA</sequence>
<keyword evidence="2" id="KW-1185">Reference proteome</keyword>
<evidence type="ECO:0000313" key="1">
    <source>
        <dbReference type="EMBL" id="MEJ8567788.1"/>
    </source>
</evidence>
<dbReference type="EMBL" id="JAZHOG010000005">
    <property type="protein sequence ID" value="MEJ8567788.1"/>
    <property type="molecule type" value="Genomic_DNA"/>
</dbReference>
<protein>
    <submittedName>
        <fullName evidence="1">Thermostable hemolysin</fullName>
    </submittedName>
</protein>
<reference evidence="1 2" key="1">
    <citation type="submission" date="2024-02" db="EMBL/GenBank/DDBJ databases">
        <title>A novel Wenzhouxiangellaceae bacterium, isolated from coastal sediments.</title>
        <authorList>
            <person name="Du Z.-J."/>
            <person name="Ye Y.-Q."/>
            <person name="Zhang X.-Y."/>
        </authorList>
    </citation>
    <scope>NUCLEOTIDE SEQUENCE [LARGE SCALE GENOMIC DNA]</scope>
    <source>
        <strain evidence="1 2">CH-27</strain>
    </source>
</reference>
<dbReference type="RefSeq" id="WP_354695112.1">
    <property type="nucleotide sequence ID" value="NZ_JAZHOG010000005.1"/>
</dbReference>
<organism evidence="1 2">
    <name type="scientific">Elongatibacter sediminis</name>
    <dbReference type="NCBI Taxonomy" id="3119006"/>
    <lineage>
        <taxon>Bacteria</taxon>
        <taxon>Pseudomonadati</taxon>
        <taxon>Pseudomonadota</taxon>
        <taxon>Gammaproteobacteria</taxon>
        <taxon>Chromatiales</taxon>
        <taxon>Wenzhouxiangellaceae</taxon>
        <taxon>Elongatibacter</taxon>
    </lineage>
</organism>
<name>A0AAW9RCB7_9GAMM</name>
<proteinExistence type="predicted"/>
<gene>
    <name evidence="1" type="ORF">V3330_09140</name>
</gene>
<dbReference type="Pfam" id="PF12261">
    <property type="entry name" value="T_hemolysin"/>
    <property type="match status" value="1"/>
</dbReference>
<dbReference type="AlphaFoldDB" id="A0AAW9RCB7"/>
<accession>A0AAW9RCB7</accession>